<organism evidence="2 3">
    <name type="scientific">Pseudomonas juntendi</name>
    <dbReference type="NCBI Taxonomy" id="2666183"/>
    <lineage>
        <taxon>Bacteria</taxon>
        <taxon>Pseudomonadati</taxon>
        <taxon>Pseudomonadota</taxon>
        <taxon>Gammaproteobacteria</taxon>
        <taxon>Pseudomonadales</taxon>
        <taxon>Pseudomonadaceae</taxon>
        <taxon>Pseudomonas</taxon>
    </lineage>
</organism>
<evidence type="ECO:0000313" key="3">
    <source>
        <dbReference type="Proteomes" id="UP001217631"/>
    </source>
</evidence>
<dbReference type="AlphaFoldDB" id="A0AAJ5V5V5"/>
<feature type="region of interest" description="Disordered" evidence="1">
    <location>
        <begin position="1"/>
        <end position="24"/>
    </location>
</feature>
<reference evidence="2" key="1">
    <citation type="submission" date="2023-02" db="EMBL/GenBank/DDBJ databases">
        <title>tmexCD-toprJ-like cluster.</title>
        <authorList>
            <person name="Gao X."/>
            <person name="Wang C."/>
            <person name="Liu J."/>
        </authorList>
    </citation>
    <scope>NUCLEOTIDE SEQUENCE</scope>
    <source>
        <strain evidence="2">GDW21C697WI</strain>
        <plasmid evidence="2">pHNGDW697-1</plasmid>
    </source>
</reference>
<sequence>MQQQPSTTSAPLHELPTPSWLQPYRDGERIGRSQALKAYSAYYCVDGTADTDGAIEERIAPQRTPMVPYASRTGTKQNLEAMRANGWGLLVSAKGVLRTEGFPFMLDNGAWSAFTQGEPFDERAFYKAFDLLGESATMVVVPDIVAGGLRSLDFSLKWLDRLKGIPGKLLIPVQDGMVPDDVRDLLNPGVGIFVGGTSDWKLQTAHSWGMLARRRCCHLHVGRVNSAKRMLLCSAAAGAHSVDGTSASMYSKTVAPLTAAVNYGEAQADFFSPNGQDFDATDYDCAWPADLAR</sequence>
<accession>A0AAJ5V5V5</accession>
<proteinExistence type="predicted"/>
<evidence type="ECO:0000313" key="2">
    <source>
        <dbReference type="EMBL" id="WEA23704.1"/>
    </source>
</evidence>
<dbReference type="EMBL" id="CP118678">
    <property type="protein sequence ID" value="WEA23704.1"/>
    <property type="molecule type" value="Genomic_DNA"/>
</dbReference>
<geneLocation type="plasmid" evidence="2 3">
    <name>pHNGDW697-1</name>
</geneLocation>
<keyword evidence="2" id="KW-0614">Plasmid</keyword>
<gene>
    <name evidence="2" type="ORF">PWA60_26415</name>
</gene>
<name>A0AAJ5V5V5_9PSED</name>
<protein>
    <submittedName>
        <fullName evidence="2">Uncharacterized protein</fullName>
    </submittedName>
</protein>
<evidence type="ECO:0000256" key="1">
    <source>
        <dbReference type="SAM" id="MobiDB-lite"/>
    </source>
</evidence>
<feature type="compositionally biased region" description="Polar residues" evidence="1">
    <location>
        <begin position="1"/>
        <end position="10"/>
    </location>
</feature>
<dbReference type="Proteomes" id="UP001217631">
    <property type="component" value="Plasmid pHNGDW697-1"/>
</dbReference>